<keyword evidence="2" id="KW-0812">Transmembrane</keyword>
<evidence type="ECO:0000313" key="4">
    <source>
        <dbReference type="Proteomes" id="UP000000564"/>
    </source>
</evidence>
<feature type="transmembrane region" description="Helical" evidence="2">
    <location>
        <begin position="39"/>
        <end position="57"/>
    </location>
</feature>
<dbReference type="Proteomes" id="UP000000564">
    <property type="component" value="Chromosome"/>
</dbReference>
<name>A0A0H2UT63_STRP3</name>
<keyword evidence="2" id="KW-1133">Transmembrane helix</keyword>
<dbReference type="KEGG" id="spg:SpyM3_0124"/>
<dbReference type="EMBL" id="AE014074">
    <property type="protein sequence ID" value="AAM78731.1"/>
    <property type="molecule type" value="Genomic_DNA"/>
</dbReference>
<dbReference type="RefSeq" id="WP_011054137.1">
    <property type="nucleotide sequence ID" value="NC_004070.1"/>
</dbReference>
<organism evidence="3 4">
    <name type="scientific">Streptococcus pyogenes serotype M3 (strain ATCC BAA-595 / MGAS315)</name>
    <dbReference type="NCBI Taxonomy" id="198466"/>
    <lineage>
        <taxon>Bacteria</taxon>
        <taxon>Bacillati</taxon>
        <taxon>Bacillota</taxon>
        <taxon>Bacilli</taxon>
        <taxon>Lactobacillales</taxon>
        <taxon>Streptococcaceae</taxon>
        <taxon>Streptococcus</taxon>
    </lineage>
</organism>
<proteinExistence type="predicted"/>
<evidence type="ECO:0000256" key="1">
    <source>
        <dbReference type="SAM" id="Coils"/>
    </source>
</evidence>
<gene>
    <name evidence="3" type="ordered locus">SpyM3_0124</name>
</gene>
<accession>A0A0H2UT63</accession>
<keyword evidence="2" id="KW-0472">Membrane</keyword>
<evidence type="ECO:0000256" key="2">
    <source>
        <dbReference type="SAM" id="Phobius"/>
    </source>
</evidence>
<keyword evidence="1" id="KW-0175">Coiled coil</keyword>
<reference evidence="3 4" key="1">
    <citation type="journal article" date="2002" name="Proc. Natl. Acad. Sci. U.S.A.">
        <title>Genome sequence of a serotype M3 strain of group A Streptococcus: phage-encoded toxins, the high-virulence phenotype, and clone emergence.</title>
        <authorList>
            <person name="Beres S.B."/>
            <person name="Sylva G.L."/>
            <person name="Barbian K.D."/>
            <person name="Lei B."/>
            <person name="Hoff J.S."/>
            <person name="Mammarella N.D."/>
            <person name="Liu M.Y."/>
            <person name="Smoot J.C."/>
            <person name="Porcella S.F."/>
            <person name="Parkins L.D."/>
            <person name="Campbell D.S."/>
            <person name="Smith T.M."/>
            <person name="McCormick J.K."/>
            <person name="Leung D.Y."/>
            <person name="Schlievert P.M."/>
            <person name="Musser J.M."/>
        </authorList>
    </citation>
    <scope>NUCLEOTIDE SEQUENCE [LARGE SCALE GENOMIC DNA]</scope>
    <source>
        <strain evidence="4">ATCC BAA-595 / MGAS315</strain>
    </source>
</reference>
<feature type="coiled-coil region" evidence="1">
    <location>
        <begin position="201"/>
        <end position="262"/>
    </location>
</feature>
<evidence type="ECO:0008006" key="5">
    <source>
        <dbReference type="Google" id="ProtNLM"/>
    </source>
</evidence>
<evidence type="ECO:0000313" key="3">
    <source>
        <dbReference type="EMBL" id="AAM78731.1"/>
    </source>
</evidence>
<dbReference type="HOGENOM" id="CLU_089315_0_0_9"/>
<sequence length="292" mass="33655">MIRKYDRTSTKKKSLNWIWLIIAFFMISSFIGGSSFTESLLDILPAIAIGGTGYAIFRVRSHQKRLAKAKVAKQLEDLKAKIQLADRKVRLLDTYLADHDDFQYNVLAQQLLPQLSDIKAKAITLKDQLDPKIYRRITKKANDVESDITLQLETLQIATTLNPQPLKTPSPNFINKAPELKPYYDNIQTDHQAILAKIQGADNQEELLALHEANMRRFEDILTGYLKIKEEPKNYYNAAARLEQAKQAIQQFDEDLDETLRRLNESDLKDFDISLRIMQGATQRRTTHHQKD</sequence>
<feature type="transmembrane region" description="Helical" evidence="2">
    <location>
        <begin position="15"/>
        <end position="33"/>
    </location>
</feature>
<protein>
    <recommendedName>
        <fullName evidence="5">Membrane associated protein</fullName>
    </recommendedName>
</protein>
<dbReference type="AlphaFoldDB" id="A0A0H2UT63"/>